<dbReference type="InterPro" id="IPR036928">
    <property type="entry name" value="AS_sf"/>
</dbReference>
<dbReference type="InterPro" id="IPR020556">
    <property type="entry name" value="Amidase_CS"/>
</dbReference>
<keyword evidence="3" id="KW-0808">Transferase</keyword>
<dbReference type="InterPro" id="IPR000120">
    <property type="entry name" value="Amidase"/>
</dbReference>
<dbReference type="AlphaFoldDB" id="A0A4R7I0P7"/>
<evidence type="ECO:0000313" key="4">
    <source>
        <dbReference type="Proteomes" id="UP000294558"/>
    </source>
</evidence>
<keyword evidence="4" id="KW-1185">Reference proteome</keyword>
<comment type="similarity">
    <text evidence="1">Belongs to the amidase family.</text>
</comment>
<dbReference type="InterPro" id="IPR023631">
    <property type="entry name" value="Amidase_dom"/>
</dbReference>
<proteinExistence type="inferred from homology"/>
<sequence>MGNSEQSVDLPWQGDACSLVDAFRSGERTPLDELDAVVRAIEASDLNAFSHLHLEQAREAAQHADVSKPFGGVPIGVKELDQVEGWPDTHACALFADDIAPHTNTNVARARDLGGAVLVGQTTASEFGGVNLTRTVINGTTHNPWRHGTTPGGSSGGTAAAVAGGIVTLGTGGDGGGSIRIPAGFCGLVGLKATYGRIPLTPDARLGAMTVTHGCLSRSVRDTARWFDVCNGRDPREPLSLPRVDGWESGLGTHLGELRGKRVAVVADWGSAVVSPVMWELLEEAADRLIADCGMVRVDDVDTALPRMGAAWSVANSVGLIDKLGERWPECADQLTPEIRFSMEHGAPNYGADARIKLERRRSELNEAMARIFDTASGGVDFVMTASNPDIAFAADGPLPGVFGGVEAGAGNNGKLTFPANLHGNPAISVPAGQVDGLPIGLQIVGPHFSEELLLDLALTVERERPWPLTTLLAGVAS</sequence>
<comment type="caution">
    <text evidence="3">The sequence shown here is derived from an EMBL/GenBank/DDBJ whole genome shotgun (WGS) entry which is preliminary data.</text>
</comment>
<dbReference type="RefSeq" id="WP_133868515.1">
    <property type="nucleotide sequence ID" value="NZ_SOAU01000001.1"/>
</dbReference>
<dbReference type="EMBL" id="SOAU01000001">
    <property type="protein sequence ID" value="TDT16116.1"/>
    <property type="molecule type" value="Genomic_DNA"/>
</dbReference>
<accession>A0A4R7I0P7</accession>
<name>A0A4R7I0P7_9ACTN</name>
<evidence type="ECO:0000259" key="2">
    <source>
        <dbReference type="Pfam" id="PF01425"/>
    </source>
</evidence>
<dbReference type="SUPFAM" id="SSF75304">
    <property type="entry name" value="Amidase signature (AS) enzymes"/>
    <property type="match status" value="1"/>
</dbReference>
<protein>
    <submittedName>
        <fullName evidence="3">Aspartyl-tRNA(Asn)/glutamyl-tRNA(Gln) amidotransferase subunit A</fullName>
    </submittedName>
</protein>
<dbReference type="PANTHER" id="PTHR11895">
    <property type="entry name" value="TRANSAMIDASE"/>
    <property type="match status" value="1"/>
</dbReference>
<dbReference type="PANTHER" id="PTHR11895:SF7">
    <property type="entry name" value="GLUTAMYL-TRNA(GLN) AMIDOTRANSFERASE SUBUNIT A, MITOCHONDRIAL"/>
    <property type="match status" value="1"/>
</dbReference>
<evidence type="ECO:0000313" key="3">
    <source>
        <dbReference type="EMBL" id="TDT16116.1"/>
    </source>
</evidence>
<dbReference type="Pfam" id="PF01425">
    <property type="entry name" value="Amidase"/>
    <property type="match status" value="1"/>
</dbReference>
<organism evidence="3 4">
    <name type="scientific">Ilumatobacter fluminis</name>
    <dbReference type="NCBI Taxonomy" id="467091"/>
    <lineage>
        <taxon>Bacteria</taxon>
        <taxon>Bacillati</taxon>
        <taxon>Actinomycetota</taxon>
        <taxon>Acidimicrobiia</taxon>
        <taxon>Acidimicrobiales</taxon>
        <taxon>Ilumatobacteraceae</taxon>
        <taxon>Ilumatobacter</taxon>
    </lineage>
</organism>
<dbReference type="Gene3D" id="3.90.1300.10">
    <property type="entry name" value="Amidase signature (AS) domain"/>
    <property type="match status" value="1"/>
</dbReference>
<gene>
    <name evidence="3" type="ORF">BDK89_1698</name>
</gene>
<dbReference type="PROSITE" id="PS00571">
    <property type="entry name" value="AMIDASES"/>
    <property type="match status" value="1"/>
</dbReference>
<dbReference type="OrthoDB" id="182039at2"/>
<reference evidence="3 4" key="1">
    <citation type="submission" date="2019-03" db="EMBL/GenBank/DDBJ databases">
        <title>Sequencing the genomes of 1000 actinobacteria strains.</title>
        <authorList>
            <person name="Klenk H.-P."/>
        </authorList>
    </citation>
    <scope>NUCLEOTIDE SEQUENCE [LARGE SCALE GENOMIC DNA]</scope>
    <source>
        <strain evidence="3 4">DSM 18936</strain>
    </source>
</reference>
<dbReference type="GO" id="GO:0016740">
    <property type="term" value="F:transferase activity"/>
    <property type="evidence" value="ECO:0007669"/>
    <property type="project" value="UniProtKB-KW"/>
</dbReference>
<evidence type="ECO:0000256" key="1">
    <source>
        <dbReference type="ARBA" id="ARBA00009199"/>
    </source>
</evidence>
<feature type="domain" description="Amidase" evidence="2">
    <location>
        <begin position="37"/>
        <end position="455"/>
    </location>
</feature>
<dbReference type="Proteomes" id="UP000294558">
    <property type="component" value="Unassembled WGS sequence"/>
</dbReference>